<keyword evidence="1" id="KW-0677">Repeat</keyword>
<evidence type="ECO:0000313" key="3">
    <source>
        <dbReference type="EMBL" id="OOM81795.1"/>
    </source>
</evidence>
<keyword evidence="3" id="KW-0378">Hydrolase</keyword>
<dbReference type="InterPro" id="IPR018337">
    <property type="entry name" value="Cell_wall/Cho-bd_repeat"/>
</dbReference>
<proteinExistence type="predicted"/>
<protein>
    <submittedName>
        <fullName evidence="3">Autolysin</fullName>
        <ecNumber evidence="3">3.5.1.28</ecNumber>
    </submittedName>
</protein>
<dbReference type="STRING" id="29367.CLPUN_09790"/>
<dbReference type="OrthoDB" id="9800780at2"/>
<dbReference type="GO" id="GO:0008745">
    <property type="term" value="F:N-acetylmuramoyl-L-alanine amidase activity"/>
    <property type="evidence" value="ECO:0007669"/>
    <property type="project" value="UniProtKB-EC"/>
</dbReference>
<comment type="caution">
    <text evidence="3">The sequence shown here is derived from an EMBL/GenBank/DDBJ whole genome shotgun (WGS) entry which is preliminary data.</text>
</comment>
<dbReference type="AlphaFoldDB" id="A0A1S8TWM9"/>
<dbReference type="Pfam" id="PF19085">
    <property type="entry name" value="Choline_bind_2"/>
    <property type="match status" value="1"/>
</dbReference>
<sequence length="251" mass="29697">MKYDVYISDYKKTKVIQLPIIPPELPSLSKPIANEEFETYWSGVYNFIEKPGLLAFTLDSWLPEKANKYNFSRSQINPLDCIKSLEDARDNAEPIRIIISTQNNISYVNDIYSIESFSYNVNKRNDYQYSLGVKQWREYTSKIPTIYKVGWDQNNNGWFYYTDEEGNYYKDGWEIIDNEYYSFDINGYMRQSAWLKDGGSWYYLKDSGKMARNEWITIDSKSYYFGEQGGMYVNAYTPDGYYVDENGVWVK</sequence>
<evidence type="ECO:0000313" key="4">
    <source>
        <dbReference type="Proteomes" id="UP000190890"/>
    </source>
</evidence>
<dbReference type="EC" id="3.5.1.28" evidence="3"/>
<dbReference type="Proteomes" id="UP000190890">
    <property type="component" value="Unassembled WGS sequence"/>
</dbReference>
<evidence type="ECO:0000256" key="2">
    <source>
        <dbReference type="PROSITE-ProRule" id="PRU00591"/>
    </source>
</evidence>
<dbReference type="Gene3D" id="2.10.270.10">
    <property type="entry name" value="Cholin Binding"/>
    <property type="match status" value="1"/>
</dbReference>
<evidence type="ECO:0000256" key="1">
    <source>
        <dbReference type="ARBA" id="ARBA00022737"/>
    </source>
</evidence>
<reference evidence="3 4" key="1">
    <citation type="submission" date="2016-05" db="EMBL/GenBank/DDBJ databases">
        <title>Microbial solvent formation.</title>
        <authorList>
            <person name="Poehlein A."/>
            <person name="Montoya Solano J.D."/>
            <person name="Flitsch S."/>
            <person name="Krabben P."/>
            <person name="Duerre P."/>
            <person name="Daniel R."/>
        </authorList>
    </citation>
    <scope>NUCLEOTIDE SEQUENCE [LARGE SCALE GENOMIC DNA]</scope>
    <source>
        <strain evidence="3 4">DSM 2619</strain>
    </source>
</reference>
<dbReference type="RefSeq" id="WP_077846233.1">
    <property type="nucleotide sequence ID" value="NZ_LZZM01000053.1"/>
</dbReference>
<gene>
    <name evidence="3" type="primary">lytA_3</name>
    <name evidence="3" type="ORF">CLPUN_09790</name>
</gene>
<dbReference type="SUPFAM" id="SSF69360">
    <property type="entry name" value="Cell wall binding repeat"/>
    <property type="match status" value="1"/>
</dbReference>
<feature type="repeat" description="Cell wall-binding" evidence="2">
    <location>
        <begin position="191"/>
        <end position="210"/>
    </location>
</feature>
<name>A0A1S8TWM9_9CLOT</name>
<organism evidence="3 4">
    <name type="scientific">Clostridium puniceum</name>
    <dbReference type="NCBI Taxonomy" id="29367"/>
    <lineage>
        <taxon>Bacteria</taxon>
        <taxon>Bacillati</taxon>
        <taxon>Bacillota</taxon>
        <taxon>Clostridia</taxon>
        <taxon>Eubacteriales</taxon>
        <taxon>Clostridiaceae</taxon>
        <taxon>Clostridium</taxon>
    </lineage>
</organism>
<feature type="repeat" description="Cell wall-binding" evidence="2">
    <location>
        <begin position="212"/>
        <end position="231"/>
    </location>
</feature>
<dbReference type="EMBL" id="LZZM01000053">
    <property type="protein sequence ID" value="OOM81795.1"/>
    <property type="molecule type" value="Genomic_DNA"/>
</dbReference>
<accession>A0A1S8TWM9</accession>
<keyword evidence="4" id="KW-1185">Reference proteome</keyword>
<dbReference type="PROSITE" id="PS51170">
    <property type="entry name" value="CW"/>
    <property type="match status" value="2"/>
</dbReference>